<comment type="similarity">
    <text evidence="1">Belongs to the ubiquitin-activating E1 family.</text>
</comment>
<dbReference type="Proteomes" id="UP000298663">
    <property type="component" value="Unassembled WGS sequence"/>
</dbReference>
<dbReference type="GO" id="GO:0008641">
    <property type="term" value="F:ubiquitin-like modifier activating enzyme activity"/>
    <property type="evidence" value="ECO:0007669"/>
    <property type="project" value="InterPro"/>
</dbReference>
<feature type="domain" description="THIF-type NAD/FAD binding fold" evidence="3">
    <location>
        <begin position="3"/>
        <end position="91"/>
    </location>
</feature>
<dbReference type="Gene3D" id="3.40.50.12550">
    <property type="entry name" value="Ubiquitin-activating enzyme E1, inactive adenylation domain, subdomain 2"/>
    <property type="match status" value="1"/>
</dbReference>
<keyword evidence="7" id="KW-1185">Reference proteome</keyword>
<evidence type="ECO:0000259" key="4">
    <source>
        <dbReference type="Pfam" id="PF16190"/>
    </source>
</evidence>
<dbReference type="EMBL" id="AZBU02000001">
    <property type="protein sequence ID" value="TMS38938.1"/>
    <property type="molecule type" value="Genomic_DNA"/>
</dbReference>
<feature type="domain" description="Ubiquitin-activating enzyme E1 FCCH" evidence="4">
    <location>
        <begin position="179"/>
        <end position="246"/>
    </location>
</feature>
<reference evidence="6 7" key="1">
    <citation type="journal article" date="2015" name="Genome Biol.">
        <title>Comparative genomics of Steinernema reveals deeply conserved gene regulatory networks.</title>
        <authorList>
            <person name="Dillman A.R."/>
            <person name="Macchietto M."/>
            <person name="Porter C.F."/>
            <person name="Rogers A."/>
            <person name="Williams B."/>
            <person name="Antoshechkin I."/>
            <person name="Lee M.M."/>
            <person name="Goodwin Z."/>
            <person name="Lu X."/>
            <person name="Lewis E.E."/>
            <person name="Goodrich-Blair H."/>
            <person name="Stock S.P."/>
            <person name="Adams B.J."/>
            <person name="Sternberg P.W."/>
            <person name="Mortazavi A."/>
        </authorList>
    </citation>
    <scope>NUCLEOTIDE SEQUENCE [LARGE SCALE GENOMIC DNA]</scope>
    <source>
        <strain evidence="6 7">ALL</strain>
    </source>
</reference>
<dbReference type="Pfam" id="PF16191">
    <property type="entry name" value="E1_4HB"/>
    <property type="match status" value="1"/>
</dbReference>
<comment type="caution">
    <text evidence="6">The sequence shown here is derived from an EMBL/GenBank/DDBJ whole genome shotgun (WGS) entry which is preliminary data.</text>
</comment>
<dbReference type="AlphaFoldDB" id="A0A4U8V4D6"/>
<dbReference type="Gene3D" id="3.40.50.720">
    <property type="entry name" value="NAD(P)-binding Rossmann-like Domain"/>
    <property type="match status" value="2"/>
</dbReference>
<evidence type="ECO:0000256" key="2">
    <source>
        <dbReference type="ARBA" id="ARBA00043952"/>
    </source>
</evidence>
<reference evidence="6 7" key="2">
    <citation type="journal article" date="2019" name="G3 (Bethesda)">
        <title>Hybrid Assembly of the Genome of the Entomopathogenic Nematode Steinernema carpocapsae Identifies the X-Chromosome.</title>
        <authorList>
            <person name="Serra L."/>
            <person name="Macchietto M."/>
            <person name="Macias-Munoz A."/>
            <person name="McGill C.J."/>
            <person name="Rodriguez I.M."/>
            <person name="Rodriguez B."/>
            <person name="Murad R."/>
            <person name="Mortazavi A."/>
        </authorList>
    </citation>
    <scope>NUCLEOTIDE SEQUENCE [LARGE SCALE GENOMIC DNA]</scope>
    <source>
        <strain evidence="6 7">ALL</strain>
    </source>
</reference>
<feature type="domain" description="Ubiquitin-activating enzyme E1 four-helix bundle" evidence="5">
    <location>
        <begin position="247"/>
        <end position="310"/>
    </location>
</feature>
<evidence type="ECO:0000259" key="3">
    <source>
        <dbReference type="Pfam" id="PF00899"/>
    </source>
</evidence>
<dbReference type="GO" id="GO:0005737">
    <property type="term" value="C:cytoplasm"/>
    <property type="evidence" value="ECO:0007669"/>
    <property type="project" value="TreeGrafter"/>
</dbReference>
<dbReference type="PANTHER" id="PTHR10953:SF4">
    <property type="entry name" value="UBIQUITIN-ACTIVATING ENZYME E1 C-TERMINAL DOMAIN-CONTAINING PROTEIN"/>
    <property type="match status" value="1"/>
</dbReference>
<dbReference type="PRINTS" id="PR01849">
    <property type="entry name" value="UBIQUITINACT"/>
</dbReference>
<dbReference type="GO" id="GO:0032446">
    <property type="term" value="P:protein modification by small protein conjugation"/>
    <property type="evidence" value="ECO:0007669"/>
    <property type="project" value="TreeGrafter"/>
</dbReference>
<dbReference type="Pfam" id="PF16190">
    <property type="entry name" value="E1_FCCH"/>
    <property type="match status" value="1"/>
</dbReference>
<evidence type="ECO:0000313" key="6">
    <source>
        <dbReference type="EMBL" id="TMS38938.1"/>
    </source>
</evidence>
<dbReference type="InterPro" id="IPR032420">
    <property type="entry name" value="E1_4HB"/>
</dbReference>
<accession>A0A4U8V4D6</accession>
<dbReference type="InterPro" id="IPR035985">
    <property type="entry name" value="Ubiquitin-activating_enz"/>
</dbReference>
<evidence type="ECO:0008006" key="8">
    <source>
        <dbReference type="Google" id="ProtNLM"/>
    </source>
</evidence>
<dbReference type="SUPFAM" id="SSF69572">
    <property type="entry name" value="Activating enzymes of the ubiquitin-like proteins"/>
    <property type="match status" value="2"/>
</dbReference>
<dbReference type="OrthoDB" id="10252231at2759"/>
<dbReference type="GO" id="GO:0004792">
    <property type="term" value="F:thiosulfate-cyanide sulfurtransferase activity"/>
    <property type="evidence" value="ECO:0007669"/>
    <property type="project" value="TreeGrafter"/>
</dbReference>
<dbReference type="Pfam" id="PF00899">
    <property type="entry name" value="ThiF"/>
    <property type="match status" value="2"/>
</dbReference>
<evidence type="ECO:0000259" key="5">
    <source>
        <dbReference type="Pfam" id="PF16191"/>
    </source>
</evidence>
<name>A0A4U8V4D6_STECR</name>
<dbReference type="InterPro" id="IPR032418">
    <property type="entry name" value="E1_FCCH"/>
</dbReference>
<dbReference type="InterPro" id="IPR000011">
    <property type="entry name" value="UBQ/SUMO-activ_enz_E1-like"/>
</dbReference>
<proteinExistence type="inferred from homology"/>
<feature type="domain" description="THIF-type NAD/FAD binding fold" evidence="3">
    <location>
        <begin position="399"/>
        <end position="479"/>
    </location>
</feature>
<evidence type="ECO:0000256" key="1">
    <source>
        <dbReference type="ARBA" id="ARBA00005673"/>
    </source>
</evidence>
<evidence type="ECO:0000313" key="7">
    <source>
        <dbReference type="Proteomes" id="UP000298663"/>
    </source>
</evidence>
<organism evidence="6 7">
    <name type="scientific">Steinernema carpocapsae</name>
    <name type="common">Entomopathogenic nematode</name>
    <dbReference type="NCBI Taxonomy" id="34508"/>
    <lineage>
        <taxon>Eukaryota</taxon>
        <taxon>Metazoa</taxon>
        <taxon>Ecdysozoa</taxon>
        <taxon>Nematoda</taxon>
        <taxon>Chromadorea</taxon>
        <taxon>Rhabditida</taxon>
        <taxon>Tylenchina</taxon>
        <taxon>Panagrolaimomorpha</taxon>
        <taxon>Strongyloidoidea</taxon>
        <taxon>Steinernematidae</taxon>
        <taxon>Steinernema</taxon>
    </lineage>
</organism>
<dbReference type="Gene3D" id="2.40.30.180">
    <property type="entry name" value="Ubiquitin-activating enzyme E1, FCCH domain"/>
    <property type="match status" value="1"/>
</dbReference>
<comment type="pathway">
    <text evidence="2">Protein modification.</text>
</comment>
<dbReference type="InterPro" id="IPR045886">
    <property type="entry name" value="ThiF/MoeB/HesA"/>
</dbReference>
<protein>
    <recommendedName>
        <fullName evidence="8">THIF-type NAD/FAD binding fold domain-containing protein</fullName>
    </recommendedName>
</protein>
<dbReference type="InterPro" id="IPR000594">
    <property type="entry name" value="ThiF_NAD_FAD-bd"/>
</dbReference>
<dbReference type="STRING" id="34508.A0A4U8V4D6"/>
<sequence length="480" mass="54686">MMHLRKSAVLISGMGSVGVEIAKNLVLGGVRHVTIQDTVNTSWYDLSAQYFLCEENIGENRAKCSLPHLSELNDSVQVAALTEPITEEMIDLFDFSISELSICGNTVTLITRYLDRLWLWTARRGERVVPRQGMLSWWPTLAVCSPTSRSTQELDSRLMTRIGEQCHEFLIDYVDKVSGDITTFDNAPHNLEDGDYVTFVEVKGMTELNNCEPMRVTVKKPDVFNVGDAVKHFSDHTGCGRGKQVKQPVKVDYLDLKTSRADPELLIWDMAKYENGLALHYLWQCLYRFEEIYNRTPVPQNENDFELFYAELQNPTDVDYDVEMIKDFCFQSRGNLVTVASVVGGIASQEAMKLITHHMTPLKQYMYIDHYDSMPGPGTGYDPKYLNEEDCAPRDHRYDGNAAVFGWHFQEELKRQKWFVVGAGAIGCELLKNFAMMGLCCDGPDGMGRLKITDMDQIEVSNLNRQFLFRRHDVGKKKSD</sequence>
<dbReference type="GO" id="GO:0016779">
    <property type="term" value="F:nucleotidyltransferase activity"/>
    <property type="evidence" value="ECO:0007669"/>
    <property type="project" value="TreeGrafter"/>
</dbReference>
<gene>
    <name evidence="6" type="ORF">L596_005560</name>
</gene>
<dbReference type="InterPro" id="IPR042302">
    <property type="entry name" value="E1_FCCH_sf"/>
</dbReference>
<dbReference type="PANTHER" id="PTHR10953">
    <property type="entry name" value="UBIQUITIN-ACTIVATING ENZYME E1"/>
    <property type="match status" value="1"/>
</dbReference>